<keyword evidence="5 10" id="KW-0145">Chemotaxis</keyword>
<evidence type="ECO:0000313" key="12">
    <source>
        <dbReference type="EMBL" id="WCT72904.1"/>
    </source>
</evidence>
<evidence type="ECO:0000256" key="5">
    <source>
        <dbReference type="ARBA" id="ARBA00022500"/>
    </source>
</evidence>
<comment type="similarity">
    <text evidence="3 10">Belongs to the FliL family.</text>
</comment>
<evidence type="ECO:0000313" key="13">
    <source>
        <dbReference type="Proteomes" id="UP001220395"/>
    </source>
</evidence>
<evidence type="ECO:0000256" key="11">
    <source>
        <dbReference type="SAM" id="MobiDB-lite"/>
    </source>
</evidence>
<evidence type="ECO:0000256" key="1">
    <source>
        <dbReference type="ARBA" id="ARBA00002254"/>
    </source>
</evidence>
<dbReference type="Proteomes" id="UP001220395">
    <property type="component" value="Chromosome"/>
</dbReference>
<evidence type="ECO:0000256" key="7">
    <source>
        <dbReference type="ARBA" id="ARBA00022779"/>
    </source>
</evidence>
<comment type="subcellular location">
    <subcellularLocation>
        <location evidence="10">Cell inner membrane</location>
    </subcellularLocation>
    <subcellularLocation>
        <location evidence="2">Cell membrane</location>
        <topology evidence="2">Single-pass membrane protein</topology>
    </subcellularLocation>
</comment>
<reference evidence="12 13" key="1">
    <citation type="submission" date="2023-02" db="EMBL/GenBank/DDBJ databases">
        <title>Genome sequence of Sphingomonas naphthae.</title>
        <authorList>
            <person name="Kim S."/>
            <person name="Heo J."/>
            <person name="Kwon S.-W."/>
        </authorList>
    </citation>
    <scope>NUCLEOTIDE SEQUENCE [LARGE SCALE GENOMIC DNA]</scope>
    <source>
        <strain evidence="12 13">KACC 18716</strain>
    </source>
</reference>
<evidence type="ECO:0000256" key="10">
    <source>
        <dbReference type="RuleBase" id="RU364125"/>
    </source>
</evidence>
<protein>
    <recommendedName>
        <fullName evidence="10">Flagellar protein FliL</fullName>
    </recommendedName>
</protein>
<keyword evidence="4" id="KW-1003">Cell membrane</keyword>
<evidence type="ECO:0000256" key="8">
    <source>
        <dbReference type="ARBA" id="ARBA00022989"/>
    </source>
</evidence>
<evidence type="ECO:0000256" key="4">
    <source>
        <dbReference type="ARBA" id="ARBA00022475"/>
    </source>
</evidence>
<keyword evidence="9 10" id="KW-0472">Membrane</keyword>
<feature type="compositionally biased region" description="Basic and acidic residues" evidence="11">
    <location>
        <begin position="52"/>
        <end position="73"/>
    </location>
</feature>
<keyword evidence="12" id="KW-0969">Cilium</keyword>
<dbReference type="Pfam" id="PF03748">
    <property type="entry name" value="FliL"/>
    <property type="match status" value="1"/>
</dbReference>
<keyword evidence="13" id="KW-1185">Reference proteome</keyword>
<keyword evidence="8" id="KW-1133">Transmembrane helix</keyword>
<accession>A0ABY7TIG0</accession>
<evidence type="ECO:0000256" key="9">
    <source>
        <dbReference type="ARBA" id="ARBA00023136"/>
    </source>
</evidence>
<evidence type="ECO:0000256" key="3">
    <source>
        <dbReference type="ARBA" id="ARBA00008281"/>
    </source>
</evidence>
<evidence type="ECO:0000256" key="2">
    <source>
        <dbReference type="ARBA" id="ARBA00004162"/>
    </source>
</evidence>
<keyword evidence="7 10" id="KW-0283">Flagellar rotation</keyword>
<dbReference type="EMBL" id="CP117411">
    <property type="protein sequence ID" value="WCT72904.1"/>
    <property type="molecule type" value="Genomic_DNA"/>
</dbReference>
<keyword evidence="6" id="KW-0812">Transmembrane</keyword>
<keyword evidence="12" id="KW-0282">Flagellum</keyword>
<name>A0ABY7TIG0_9SPHN</name>
<gene>
    <name evidence="12" type="ORF">PQ455_14860</name>
</gene>
<sequence length="197" mass="20881">MSDPTPAAKPKKKGGMKKILVMAVAVLGLLGGGIGAGIYAAGAGMVGGAHASEPKEDPNKPKLVERHEGEGGEHPPVPSGHGGGEEAIDTSRYQATYYPMEQSFTANLSDTNGFVQLGIGVSTFYDEKVLDNLKKNDMPVRSAVLMTLSEQSVEALSTPEGKTNLQRQLKDAINQTLRQKEGFGGIDSVYFTSFIIQ</sequence>
<dbReference type="PANTHER" id="PTHR35091">
    <property type="entry name" value="FLAGELLAR PROTEIN FLIL"/>
    <property type="match status" value="1"/>
</dbReference>
<keyword evidence="10" id="KW-0997">Cell inner membrane</keyword>
<dbReference type="PANTHER" id="PTHR35091:SF2">
    <property type="entry name" value="FLAGELLAR PROTEIN FLIL"/>
    <property type="match status" value="1"/>
</dbReference>
<feature type="region of interest" description="Disordered" evidence="11">
    <location>
        <begin position="48"/>
        <end position="87"/>
    </location>
</feature>
<comment type="function">
    <text evidence="1 10">Controls the rotational direction of flagella during chemotaxis.</text>
</comment>
<dbReference type="InterPro" id="IPR005503">
    <property type="entry name" value="FliL"/>
</dbReference>
<dbReference type="RefSeq" id="WP_273686879.1">
    <property type="nucleotide sequence ID" value="NZ_CP117411.1"/>
</dbReference>
<evidence type="ECO:0000256" key="6">
    <source>
        <dbReference type="ARBA" id="ARBA00022692"/>
    </source>
</evidence>
<proteinExistence type="inferred from homology"/>
<organism evidence="12 13">
    <name type="scientific">Sphingomonas naphthae</name>
    <dbReference type="NCBI Taxonomy" id="1813468"/>
    <lineage>
        <taxon>Bacteria</taxon>
        <taxon>Pseudomonadati</taxon>
        <taxon>Pseudomonadota</taxon>
        <taxon>Alphaproteobacteria</taxon>
        <taxon>Sphingomonadales</taxon>
        <taxon>Sphingomonadaceae</taxon>
        <taxon>Sphingomonas</taxon>
    </lineage>
</organism>
<keyword evidence="12" id="KW-0966">Cell projection</keyword>